<protein>
    <submittedName>
        <fullName evidence="1">Uncharacterized protein</fullName>
    </submittedName>
</protein>
<sequence>MSQQLLDKLKNDKDFSLFLKKRSLEIKGGKNTDSDRKRSVEMIAGSPEEIEKLEAAFCPIKADLPTILTTLATTVSIITTFIIDNRKKKD</sequence>
<dbReference type="EMBL" id="PYOJ01000019">
    <property type="protein sequence ID" value="PSV88281.1"/>
    <property type="molecule type" value="Genomic_DNA"/>
</dbReference>
<reference evidence="1 2" key="1">
    <citation type="submission" date="2018-03" db="EMBL/GenBank/DDBJ databases">
        <title>Whole genome sequencing of Histamine producing bacteria.</title>
        <authorList>
            <person name="Butler K."/>
        </authorList>
    </citation>
    <scope>NUCLEOTIDE SEQUENCE [LARGE SCALE GENOMIC DNA]</scope>
    <source>
        <strain evidence="1 2">ATCC 33979</strain>
    </source>
</reference>
<evidence type="ECO:0000313" key="1">
    <source>
        <dbReference type="EMBL" id="PSV88281.1"/>
    </source>
</evidence>
<comment type="caution">
    <text evidence="1">The sequence shown here is derived from an EMBL/GenBank/DDBJ whole genome shotgun (WGS) entry which is preliminary data.</text>
</comment>
<evidence type="ECO:0000313" key="2">
    <source>
        <dbReference type="Proteomes" id="UP000240410"/>
    </source>
</evidence>
<name>A0A2T3M7N4_PHOLE</name>
<accession>A0A2T3M7N4</accession>
<proteinExistence type="predicted"/>
<dbReference type="Proteomes" id="UP000240410">
    <property type="component" value="Unassembled WGS sequence"/>
</dbReference>
<dbReference type="AlphaFoldDB" id="A0A2T3M7N4"/>
<organism evidence="1 2">
    <name type="scientific">Photobacterium leiognathi</name>
    <dbReference type="NCBI Taxonomy" id="553611"/>
    <lineage>
        <taxon>Bacteria</taxon>
        <taxon>Pseudomonadati</taxon>
        <taxon>Pseudomonadota</taxon>
        <taxon>Gammaproteobacteria</taxon>
        <taxon>Vibrionales</taxon>
        <taxon>Vibrionaceae</taxon>
        <taxon>Photobacterium</taxon>
    </lineage>
</organism>
<gene>
    <name evidence="1" type="ORF">CTM89_15050</name>
</gene>
<dbReference type="RefSeq" id="WP_045071577.1">
    <property type="nucleotide sequence ID" value="NZ_JZSL01000073.1"/>
</dbReference>